<dbReference type="Pfam" id="PF22148">
    <property type="entry name" value="Fervidolysin_NPro-like"/>
    <property type="match status" value="1"/>
</dbReference>
<dbReference type="InterPro" id="IPR000209">
    <property type="entry name" value="Peptidase_S8/S53_dom"/>
</dbReference>
<gene>
    <name evidence="15" type="ordered locus">Tery_0117</name>
</gene>
<comment type="similarity">
    <text evidence="2 9 10">Belongs to the peptidase S8 family.</text>
</comment>
<keyword evidence="4 9" id="KW-0645">Protease</keyword>
<dbReference type="GO" id="GO:0006508">
    <property type="term" value="P:proteolysis"/>
    <property type="evidence" value="ECO:0007669"/>
    <property type="project" value="UniProtKB-KW"/>
</dbReference>
<dbReference type="PROSITE" id="PS00136">
    <property type="entry name" value="SUBTILASE_ASP"/>
    <property type="match status" value="1"/>
</dbReference>
<dbReference type="Pfam" id="PF17210">
    <property type="entry name" value="SdrD_B"/>
    <property type="match status" value="2"/>
</dbReference>
<feature type="domain" description="SD-repeat containing protein B" evidence="13">
    <location>
        <begin position="766"/>
        <end position="839"/>
    </location>
</feature>
<evidence type="ECO:0000256" key="10">
    <source>
        <dbReference type="RuleBase" id="RU003355"/>
    </source>
</evidence>
<dbReference type="InterPro" id="IPR054399">
    <property type="entry name" value="Fervidolysin-like_N_prodom"/>
</dbReference>
<dbReference type="InterPro" id="IPR034204">
    <property type="entry name" value="PfSUB1-like_cat_dom"/>
</dbReference>
<evidence type="ECO:0000256" key="7">
    <source>
        <dbReference type="ARBA" id="ARBA00022825"/>
    </source>
</evidence>
<evidence type="ECO:0000256" key="2">
    <source>
        <dbReference type="ARBA" id="ARBA00011073"/>
    </source>
</evidence>
<evidence type="ECO:0000259" key="13">
    <source>
        <dbReference type="Pfam" id="PF17210"/>
    </source>
</evidence>
<dbReference type="SUPFAM" id="SSF49899">
    <property type="entry name" value="Concanavalin A-like lectins/glucanases"/>
    <property type="match status" value="1"/>
</dbReference>
<dbReference type="InterPro" id="IPR015500">
    <property type="entry name" value="Peptidase_S8_subtilisin-rel"/>
</dbReference>
<keyword evidence="7 9" id="KW-0720">Serine protease</keyword>
<dbReference type="HOGENOM" id="CLU_258695_0_0_3"/>
<dbReference type="PROSITE" id="PS00137">
    <property type="entry name" value="SUBTILASE_HIS"/>
    <property type="match status" value="1"/>
</dbReference>
<dbReference type="STRING" id="203124.Tery_0117"/>
<dbReference type="InterPro" id="IPR022398">
    <property type="entry name" value="Peptidase_S8_His-AS"/>
</dbReference>
<dbReference type="Pfam" id="PF20773">
    <property type="entry name" value="InhA-like_MAM"/>
    <property type="match status" value="1"/>
</dbReference>
<evidence type="ECO:0000259" key="14">
    <source>
        <dbReference type="Pfam" id="PF22148"/>
    </source>
</evidence>
<sequence>MVTNMQMSELDMDILGVTEARLNDIITNTDDVNRNVTIEPLVIAEGQVLFDFDDISDTTGSQGFGGQKVGDFFWSEDWAVIHKDSNPGSGYEYGNVSPPYSAFNGWSNPVSITSDQDFTLNSAYLTSAWEDNLDIQLKGLNDGQEVHSKTVTVNNQGPTLVQFDFTDVDEVQFESNVHFVIDDLVYEFEEEEPGSISGYNWEDLNGNSQWDDGEAVLEGWTIYIDENKNGQLDDGEKSTTTDGDGYYEFKDLAPGTYVIAEVIQEGWTQTYPKVEAEIDTSLRSQSSLSSFSETDTISNGNTKNTAADGSQVSASESETKFTGENLGLENSFVENEIIVKINNSLNDSEVSVLENLKTQIGARTVKETKTSELEGLQLWKFDGDTIDVLNQLQENPVIEYAELNYKVQTNSEPPNDPMFKDLWGLDNETKPEASIQALNAWDIQTGSKDIVVGVIDTGIDYSHPDLANNMWTNSGETPGNGIDDDNNGYIDDYYGYDFAYDDGDPMDRQSHGTHVAGTIGAEGNNGVGVVGVNHQTDLMAIKFLNDQGSGSTFDAILAVEYATMMGADITNNSWGGGGFSQGLYDAIAAAGEANSLFVAAAGNSSRNTDNSPSYPASYDLENIIAVAATDKNDNMSGFSNYGATTVDLGAPGSGILSTVPGERYASYSGTSMASPHVAGVAALVLAENPDLSYAEVKEIILDNVDSISALNGKTLTGGRLNADNALSAMGSPPENPGTHTVELNSGETITDINFGNQEIIPGSISGVNWHDLDGNSQRDDGEPVLEGWKIYIDENENGQLDDGETSTTTNENGYYEFMGLDPGTYSITEVIQDGWEQTYPSKLEVIFEADFSSDDNQPDLDGFTLDNGFIPEQSLNILSRSGDGPGTLRGNPTEGLWHLSTRRGDEPGHSAQDSMYYGDEATGDYDKGHTAGRIISPDIDLSDQGNAELSFNYFLETEDLSPWDSAKVLISTDGGTNFEEIASNHDNKLEDPTTGWINATFDLNDYVGETIKISFEFNTGDQIYNRYEGWYIDDVTVRASVESQYHKVELDNGETFDDIDFGNLALEAEPDLTIIEDEGTASFAQDKDKTYWIINNETQDEFQLHHKDGTTYNDESHPHWDGAAAEVGDSGYRFLLDGDKGRKGQALVWDTDENGKIIKSSGWISDKTSLHDFEEEFNHDLNDDGLIGEPDLTIIEDDGTASFAQDKDKTYWIIDNDTQDQFQLHHKNGTTYNDESSQHWDGAAAEAVEGEEGGYRFLLDGDKGRKGQAFVWDTDENGKIVGNSGWISDETSLDDLEKEFNHDLNDDGVIPASNNLEDEIAAIDTNMIGLATANLF</sequence>
<evidence type="ECO:0000256" key="8">
    <source>
        <dbReference type="PIRSR" id="PIRSR615500-1"/>
    </source>
</evidence>
<dbReference type="GO" id="GO:0004252">
    <property type="term" value="F:serine-type endopeptidase activity"/>
    <property type="evidence" value="ECO:0007669"/>
    <property type="project" value="UniProtKB-UniRule"/>
</dbReference>
<feature type="compositionally biased region" description="Low complexity" evidence="11">
    <location>
        <begin position="282"/>
        <end position="292"/>
    </location>
</feature>
<dbReference type="InterPro" id="IPR013320">
    <property type="entry name" value="ConA-like_dom_sf"/>
</dbReference>
<dbReference type="Gene3D" id="2.60.120.200">
    <property type="match status" value="1"/>
</dbReference>
<dbReference type="Gene3D" id="3.40.50.200">
    <property type="entry name" value="Peptidase S8/S53 domain"/>
    <property type="match status" value="1"/>
</dbReference>
<name>Q11A60_TRIEI</name>
<dbReference type="PANTHER" id="PTHR43806">
    <property type="entry name" value="PEPTIDASE S8"/>
    <property type="match status" value="1"/>
</dbReference>
<dbReference type="eggNOG" id="COG1404">
    <property type="taxonomic scope" value="Bacteria"/>
</dbReference>
<dbReference type="SUPFAM" id="SSF117074">
    <property type="entry name" value="Hypothetical protein PA1324"/>
    <property type="match status" value="2"/>
</dbReference>
<evidence type="ECO:0000256" key="9">
    <source>
        <dbReference type="PROSITE-ProRule" id="PRU01240"/>
    </source>
</evidence>
<feature type="active site" description="Charge relay system" evidence="8 9">
    <location>
        <position position="671"/>
    </location>
</feature>
<dbReference type="PROSITE" id="PS00138">
    <property type="entry name" value="SUBTILASE_SER"/>
    <property type="match status" value="1"/>
</dbReference>
<evidence type="ECO:0000256" key="3">
    <source>
        <dbReference type="ARBA" id="ARBA00022525"/>
    </source>
</evidence>
<dbReference type="EMBL" id="CP000393">
    <property type="protein sequence ID" value="ABG49614.1"/>
    <property type="molecule type" value="Genomic_DNA"/>
</dbReference>
<evidence type="ECO:0000259" key="12">
    <source>
        <dbReference type="Pfam" id="PF00082"/>
    </source>
</evidence>
<feature type="domain" description="Fervidolysin-like N-terminal prodomain" evidence="14">
    <location>
        <begin position="330"/>
        <end position="404"/>
    </location>
</feature>
<evidence type="ECO:0000256" key="4">
    <source>
        <dbReference type="ARBA" id="ARBA00022670"/>
    </source>
</evidence>
<dbReference type="InterPro" id="IPR036852">
    <property type="entry name" value="Peptidase_S8/S53_dom_sf"/>
</dbReference>
<evidence type="ECO:0000256" key="5">
    <source>
        <dbReference type="ARBA" id="ARBA00022729"/>
    </source>
</evidence>
<feature type="active site" description="Charge relay system" evidence="8 9">
    <location>
        <position position="511"/>
    </location>
</feature>
<dbReference type="PANTHER" id="PTHR43806:SF11">
    <property type="entry name" value="CEREVISIN-RELATED"/>
    <property type="match status" value="1"/>
</dbReference>
<feature type="domain" description="Peptidase S8/S53" evidence="12">
    <location>
        <begin position="448"/>
        <end position="704"/>
    </location>
</feature>
<keyword evidence="6 9" id="KW-0378">Hydrolase</keyword>
<feature type="domain" description="SD-repeat containing protein B" evidence="13">
    <location>
        <begin position="195"/>
        <end position="300"/>
    </location>
</feature>
<evidence type="ECO:0000256" key="1">
    <source>
        <dbReference type="ARBA" id="ARBA00004613"/>
    </source>
</evidence>
<keyword evidence="5" id="KW-0732">Signal</keyword>
<feature type="compositionally biased region" description="Polar residues" evidence="11">
    <location>
        <begin position="293"/>
        <end position="318"/>
    </location>
</feature>
<dbReference type="NCBIfam" id="NF038128">
    <property type="entry name" value="choice_anch_J"/>
    <property type="match status" value="1"/>
</dbReference>
<evidence type="ECO:0000256" key="11">
    <source>
        <dbReference type="SAM" id="MobiDB-lite"/>
    </source>
</evidence>
<proteinExistence type="inferred from homology"/>
<dbReference type="eggNOG" id="COG4412">
    <property type="taxonomic scope" value="Bacteria"/>
</dbReference>
<dbReference type="GO" id="GO:0005576">
    <property type="term" value="C:extracellular region"/>
    <property type="evidence" value="ECO:0007669"/>
    <property type="project" value="UniProtKB-SubCell"/>
</dbReference>
<reference evidence="15" key="1">
    <citation type="submission" date="2006-06" db="EMBL/GenBank/DDBJ databases">
        <title>Complete sequence of Trichodesmium erythraeum IMS101.</title>
        <authorList>
            <consortium name="US DOE Joint Genome Institute"/>
            <person name="Copeland A."/>
            <person name="Lucas S."/>
            <person name="Lapidus A."/>
            <person name="Barry K."/>
            <person name="Detter J.C."/>
            <person name="Glavina del Rio T."/>
            <person name="Hammon N."/>
            <person name="Israni S."/>
            <person name="Dalin E."/>
            <person name="Tice H."/>
            <person name="Pitluck S."/>
            <person name="Kiss H."/>
            <person name="Munk A.C."/>
            <person name="Brettin T."/>
            <person name="Bruce D."/>
            <person name="Han C."/>
            <person name="Tapia R."/>
            <person name="Gilna P."/>
            <person name="Schmutz J."/>
            <person name="Larimer F."/>
            <person name="Land M."/>
            <person name="Hauser L."/>
            <person name="Kyrpides N."/>
            <person name="Kim E."/>
            <person name="Richardson P."/>
        </authorList>
    </citation>
    <scope>NUCLEOTIDE SEQUENCE [LARGE SCALE GENOMIC DNA]</scope>
    <source>
        <strain evidence="15">IMS101</strain>
    </source>
</reference>
<dbReference type="InterPro" id="IPR033764">
    <property type="entry name" value="Sdr_B"/>
</dbReference>
<dbReference type="PRINTS" id="PR00723">
    <property type="entry name" value="SUBTILISIN"/>
</dbReference>
<dbReference type="Pfam" id="PF00082">
    <property type="entry name" value="Peptidase_S8"/>
    <property type="match status" value="1"/>
</dbReference>
<comment type="subcellular location">
    <subcellularLocation>
        <location evidence="1">Secreted</location>
    </subcellularLocation>
</comment>
<dbReference type="Gene3D" id="2.60.40.10">
    <property type="entry name" value="Immunoglobulins"/>
    <property type="match status" value="2"/>
</dbReference>
<dbReference type="CDD" id="cd07473">
    <property type="entry name" value="Peptidases_S8_Subtilisin_like"/>
    <property type="match status" value="1"/>
</dbReference>
<dbReference type="InterPro" id="IPR050131">
    <property type="entry name" value="Peptidase_S8_subtilisin-like"/>
</dbReference>
<dbReference type="InterPro" id="IPR023828">
    <property type="entry name" value="Peptidase_S8_Ser-AS"/>
</dbReference>
<evidence type="ECO:0000256" key="6">
    <source>
        <dbReference type="ARBA" id="ARBA00022801"/>
    </source>
</evidence>
<dbReference type="InterPro" id="IPR023827">
    <property type="entry name" value="Peptidase_S8_Asp-AS"/>
</dbReference>
<feature type="region of interest" description="Disordered" evidence="11">
    <location>
        <begin position="282"/>
        <end position="318"/>
    </location>
</feature>
<dbReference type="PROSITE" id="PS51892">
    <property type="entry name" value="SUBTILASE"/>
    <property type="match status" value="1"/>
</dbReference>
<evidence type="ECO:0000313" key="15">
    <source>
        <dbReference type="EMBL" id="ABG49614.1"/>
    </source>
</evidence>
<keyword evidence="3" id="KW-0964">Secreted</keyword>
<dbReference type="InterPro" id="IPR013783">
    <property type="entry name" value="Ig-like_fold"/>
</dbReference>
<protein>
    <submittedName>
        <fullName evidence="15">Peptidase S8 and S53, subtilisin, kexin, sedolisin</fullName>
    </submittedName>
</protein>
<dbReference type="KEGG" id="ter:Tery_0117"/>
<feature type="active site" description="Charge relay system" evidence="8 9">
    <location>
        <position position="456"/>
    </location>
</feature>
<dbReference type="SUPFAM" id="SSF52743">
    <property type="entry name" value="Subtilisin-like"/>
    <property type="match status" value="1"/>
</dbReference>
<accession>Q11A60</accession>
<organism evidence="15">
    <name type="scientific">Trichodesmium erythraeum (strain IMS101)</name>
    <dbReference type="NCBI Taxonomy" id="203124"/>
    <lineage>
        <taxon>Bacteria</taxon>
        <taxon>Bacillati</taxon>
        <taxon>Cyanobacteriota</taxon>
        <taxon>Cyanophyceae</taxon>
        <taxon>Oscillatoriophycideae</taxon>
        <taxon>Oscillatoriales</taxon>
        <taxon>Microcoleaceae</taxon>
        <taxon>Trichodesmium</taxon>
    </lineage>
</organism>